<evidence type="ECO:0000313" key="3">
    <source>
        <dbReference type="Proteomes" id="UP000478052"/>
    </source>
</evidence>
<dbReference type="CDD" id="cd00143">
    <property type="entry name" value="PP2Cc"/>
    <property type="match status" value="1"/>
</dbReference>
<comment type="caution">
    <text evidence="2">The sequence shown here is derived from an EMBL/GenBank/DDBJ whole genome shotgun (WGS) entry which is preliminary data.</text>
</comment>
<evidence type="ECO:0000259" key="1">
    <source>
        <dbReference type="PROSITE" id="PS51746"/>
    </source>
</evidence>
<organism evidence="2 3">
    <name type="scientific">Aphis craccivora</name>
    <name type="common">Cowpea aphid</name>
    <dbReference type="NCBI Taxonomy" id="307492"/>
    <lineage>
        <taxon>Eukaryota</taxon>
        <taxon>Metazoa</taxon>
        <taxon>Ecdysozoa</taxon>
        <taxon>Arthropoda</taxon>
        <taxon>Hexapoda</taxon>
        <taxon>Insecta</taxon>
        <taxon>Pterygota</taxon>
        <taxon>Neoptera</taxon>
        <taxon>Paraneoptera</taxon>
        <taxon>Hemiptera</taxon>
        <taxon>Sternorrhyncha</taxon>
        <taxon>Aphidomorpha</taxon>
        <taxon>Aphidoidea</taxon>
        <taxon>Aphididae</taxon>
        <taxon>Aphidini</taxon>
        <taxon>Aphis</taxon>
        <taxon>Aphis</taxon>
    </lineage>
</organism>
<dbReference type="InterPro" id="IPR015655">
    <property type="entry name" value="PP2C"/>
</dbReference>
<dbReference type="EMBL" id="VUJU01000584">
    <property type="protein sequence ID" value="KAF0769520.1"/>
    <property type="molecule type" value="Genomic_DNA"/>
</dbReference>
<dbReference type="Gene3D" id="3.60.40.10">
    <property type="entry name" value="PPM-type phosphatase domain"/>
    <property type="match status" value="1"/>
</dbReference>
<dbReference type="GO" id="GO:0004722">
    <property type="term" value="F:protein serine/threonine phosphatase activity"/>
    <property type="evidence" value="ECO:0007669"/>
    <property type="project" value="InterPro"/>
</dbReference>
<dbReference type="InterPro" id="IPR001932">
    <property type="entry name" value="PPM-type_phosphatase-like_dom"/>
</dbReference>
<keyword evidence="3" id="KW-1185">Reference proteome</keyword>
<reference evidence="2 3" key="1">
    <citation type="submission" date="2019-08" db="EMBL/GenBank/DDBJ databases">
        <title>Whole genome of Aphis craccivora.</title>
        <authorList>
            <person name="Voronova N.V."/>
            <person name="Shulinski R.S."/>
            <person name="Bandarenka Y.V."/>
            <person name="Zhorov D.G."/>
            <person name="Warner D."/>
        </authorList>
    </citation>
    <scope>NUCLEOTIDE SEQUENCE [LARGE SCALE GENOMIC DNA]</scope>
    <source>
        <strain evidence="2">180601</strain>
        <tissue evidence="2">Whole Body</tissue>
    </source>
</reference>
<dbReference type="OrthoDB" id="416093at2759"/>
<name>A0A6G0ZFG9_APHCR</name>
<dbReference type="PANTHER" id="PTHR13832:SF818">
    <property type="entry name" value="SD03870P"/>
    <property type="match status" value="1"/>
</dbReference>
<dbReference type="SUPFAM" id="SSF81606">
    <property type="entry name" value="PP2C-like"/>
    <property type="match status" value="1"/>
</dbReference>
<dbReference type="SMART" id="SM00332">
    <property type="entry name" value="PP2Cc"/>
    <property type="match status" value="1"/>
</dbReference>
<dbReference type="Pfam" id="PF00481">
    <property type="entry name" value="PP2C"/>
    <property type="match status" value="1"/>
</dbReference>
<dbReference type="PANTHER" id="PTHR13832">
    <property type="entry name" value="PROTEIN PHOSPHATASE 2C"/>
    <property type="match status" value="1"/>
</dbReference>
<accession>A0A6G0ZFG9</accession>
<protein>
    <submittedName>
        <fullName evidence="2">Nuclear pore complex protein DDB G0274915-like</fullName>
    </submittedName>
</protein>
<proteinExistence type="predicted"/>
<sequence length="209" mass="23720">MPIDFGEASFYAVYDGHNGLDAAVYSSMYLHQFLVQSKYYPTNPEHALYEAFFTTDKGFTQKTEKYNLVSGTTAVCALYRQQEKKLYIAWVGDSIATLWKNGTPLCLVNKHVPERYDEAHRIKNEGGIVSECQGIWRVDGQLAVSRAIGDVKYKPHITCEPEMRSLVLDGNEEFLVLSSDGFWEYTTPEDISETIYNELLETDGCPTEI</sequence>
<gene>
    <name evidence="2" type="ORF">FWK35_00006790</name>
</gene>
<dbReference type="InterPro" id="IPR036457">
    <property type="entry name" value="PPM-type-like_dom_sf"/>
</dbReference>
<dbReference type="AlphaFoldDB" id="A0A6G0ZFG9"/>
<dbReference type="Proteomes" id="UP000478052">
    <property type="component" value="Unassembled WGS sequence"/>
</dbReference>
<evidence type="ECO:0000313" key="2">
    <source>
        <dbReference type="EMBL" id="KAF0769520.1"/>
    </source>
</evidence>
<dbReference type="PROSITE" id="PS51746">
    <property type="entry name" value="PPM_2"/>
    <property type="match status" value="1"/>
</dbReference>
<feature type="domain" description="PPM-type phosphatase" evidence="1">
    <location>
        <begin position="1"/>
        <end position="209"/>
    </location>
</feature>